<organism evidence="1">
    <name type="scientific">Arthrobacter saudimassiliensis</name>
    <dbReference type="NCBI Taxonomy" id="1461584"/>
    <lineage>
        <taxon>Bacteria</taxon>
        <taxon>Bacillati</taxon>
        <taxon>Actinomycetota</taxon>
        <taxon>Actinomycetes</taxon>
        <taxon>Micrococcales</taxon>
        <taxon>Micrococcaceae</taxon>
        <taxon>Arthrobacter</taxon>
    </lineage>
</organism>
<dbReference type="PIRSF" id="PIRSF034934">
    <property type="entry name" value="AbiF_AbiD"/>
    <property type="match status" value="1"/>
</dbReference>
<dbReference type="EMBL" id="LN483070">
    <property type="protein sequence ID" value="CEA08254.1"/>
    <property type="molecule type" value="Genomic_DNA"/>
</dbReference>
<protein>
    <submittedName>
        <fullName evidence="1">Abi-like protein</fullName>
    </submittedName>
</protein>
<dbReference type="InterPro" id="IPR011664">
    <property type="entry name" value="Abi_system_AbiD/AbiF-like"/>
</dbReference>
<accession>A0A078MPQ1</accession>
<dbReference type="AlphaFoldDB" id="A0A078MPQ1"/>
<dbReference type="InterPro" id="IPR017034">
    <property type="entry name" value="Abi_system_AbiD/AbiF"/>
</dbReference>
<proteinExistence type="predicted"/>
<name>A0A078MPQ1_9MICC</name>
<gene>
    <name evidence="1" type="ORF">BN1051_01594</name>
</gene>
<reference evidence="1" key="1">
    <citation type="submission" date="2014-07" db="EMBL/GenBank/DDBJ databases">
        <authorList>
            <person name="Urmite Genomes Urmite Genomes"/>
        </authorList>
    </citation>
    <scope>NUCLEOTIDE SEQUENCE</scope>
    <source>
        <strain evidence="1">11W110_air</strain>
    </source>
</reference>
<sequence length="331" mass="37739">MEDYVKPWLSVDEQIERLENRGVQVDDRARAEFALKSIGYYRLTGYLYPFRESETYVDDEGRSRVRVLSGYKPRTTLRQAEEIIDFDRRLRMLVMDGVERIEVAVRMQIGYVLGRRSPFAYEDPDSFTRAFTTPTTDSRNPKPSSHIQWLQRVNTRKASSDEQFVAHFREKYDDRMPVWALTEILELGHLSVLYRGMAQTDTEEIAAAFGVPTKKLMGSWLASLNYVRNVAAHHARLYNRKLQNAPSRPRVGQIPALDHLRADETAKGAFGTYSALAVIAHLLSTIDSDSDWATQLAALLRAFPTSHALTVHSLGTPQGWETLALWRSSTA</sequence>
<dbReference type="Pfam" id="PF07751">
    <property type="entry name" value="Abi_2"/>
    <property type="match status" value="1"/>
</dbReference>
<dbReference type="PATRIC" id="fig|1461584.3.peg.1582"/>
<evidence type="ECO:0000313" key="1">
    <source>
        <dbReference type="EMBL" id="CEA08254.1"/>
    </source>
</evidence>